<sequence length="104" mass="12040">MQQNAGLDMWSDLWKKLVYVLMPSLSWSRGLLWLPVLCHTDVAHLPGMDDLRVRYIVQLAGMDFCLFGGLIVLCFCWNALLLIRQNVSLHFSRIEYLPVCNILM</sequence>
<keyword evidence="1" id="KW-1133">Transmembrane helix</keyword>
<keyword evidence="1" id="KW-0472">Membrane</keyword>
<keyword evidence="1" id="KW-0812">Transmembrane</keyword>
<dbReference type="Proteomes" id="UP001279734">
    <property type="component" value="Unassembled WGS sequence"/>
</dbReference>
<gene>
    <name evidence="2" type="ORF">Nepgr_022894</name>
</gene>
<keyword evidence="3" id="KW-1185">Reference proteome</keyword>
<comment type="caution">
    <text evidence="2">The sequence shown here is derived from an EMBL/GenBank/DDBJ whole genome shotgun (WGS) entry which is preliminary data.</text>
</comment>
<feature type="transmembrane region" description="Helical" evidence="1">
    <location>
        <begin position="56"/>
        <end position="83"/>
    </location>
</feature>
<organism evidence="2 3">
    <name type="scientific">Nepenthes gracilis</name>
    <name type="common">Slender pitcher plant</name>
    <dbReference type="NCBI Taxonomy" id="150966"/>
    <lineage>
        <taxon>Eukaryota</taxon>
        <taxon>Viridiplantae</taxon>
        <taxon>Streptophyta</taxon>
        <taxon>Embryophyta</taxon>
        <taxon>Tracheophyta</taxon>
        <taxon>Spermatophyta</taxon>
        <taxon>Magnoliopsida</taxon>
        <taxon>eudicotyledons</taxon>
        <taxon>Gunneridae</taxon>
        <taxon>Pentapetalae</taxon>
        <taxon>Caryophyllales</taxon>
        <taxon>Nepenthaceae</taxon>
        <taxon>Nepenthes</taxon>
    </lineage>
</organism>
<evidence type="ECO:0000256" key="1">
    <source>
        <dbReference type="SAM" id="Phobius"/>
    </source>
</evidence>
<protein>
    <submittedName>
        <fullName evidence="2">Uncharacterized protein</fullName>
    </submittedName>
</protein>
<evidence type="ECO:0000313" key="3">
    <source>
        <dbReference type="Proteomes" id="UP001279734"/>
    </source>
</evidence>
<proteinExistence type="predicted"/>
<reference evidence="2" key="1">
    <citation type="submission" date="2023-05" db="EMBL/GenBank/DDBJ databases">
        <title>Nepenthes gracilis genome sequencing.</title>
        <authorList>
            <person name="Fukushima K."/>
        </authorList>
    </citation>
    <scope>NUCLEOTIDE SEQUENCE</scope>
    <source>
        <strain evidence="2">SING2019-196</strain>
    </source>
</reference>
<accession>A0AAD3T1P9</accession>
<name>A0AAD3T1P9_NEPGR</name>
<dbReference type="EMBL" id="BSYO01000022">
    <property type="protein sequence ID" value="GMH21052.1"/>
    <property type="molecule type" value="Genomic_DNA"/>
</dbReference>
<feature type="transmembrane region" description="Helical" evidence="1">
    <location>
        <begin position="17"/>
        <end position="36"/>
    </location>
</feature>
<dbReference type="AlphaFoldDB" id="A0AAD3T1P9"/>
<evidence type="ECO:0000313" key="2">
    <source>
        <dbReference type="EMBL" id="GMH21052.1"/>
    </source>
</evidence>